<evidence type="ECO:0000313" key="6">
    <source>
        <dbReference type="Proteomes" id="UP000034543"/>
    </source>
</evidence>
<dbReference type="Pfam" id="PF01934">
    <property type="entry name" value="HepT-like"/>
    <property type="match status" value="1"/>
</dbReference>
<dbReference type="PANTHER" id="PTHR33397">
    <property type="entry name" value="UPF0331 PROTEIN YUTE"/>
    <property type="match status" value="1"/>
</dbReference>
<dbReference type="AlphaFoldDB" id="A0A0G1CH86"/>
<dbReference type="InterPro" id="IPR008201">
    <property type="entry name" value="HepT-like"/>
</dbReference>
<accession>A0A0G1CH86</accession>
<dbReference type="STRING" id="1618436.UV59_C0013G0017"/>
<protein>
    <recommendedName>
        <fullName evidence="7">DUF86 domain-containing protein</fullName>
    </recommendedName>
</protein>
<name>A0A0G1CH86_9BACT</name>
<dbReference type="GO" id="GO:0004540">
    <property type="term" value="F:RNA nuclease activity"/>
    <property type="evidence" value="ECO:0007669"/>
    <property type="project" value="InterPro"/>
</dbReference>
<dbReference type="NCBIfam" id="NF047751">
    <property type="entry name" value="HepT_toxin"/>
    <property type="match status" value="1"/>
</dbReference>
<evidence type="ECO:0000256" key="4">
    <source>
        <dbReference type="ARBA" id="ARBA00024207"/>
    </source>
</evidence>
<evidence type="ECO:0000256" key="2">
    <source>
        <dbReference type="ARBA" id="ARBA00022722"/>
    </source>
</evidence>
<sequence length="139" mass="16029">MSPLDIQLVNRKIKLIEEDLSRLSEFKNITFSKYAADEMTQLSVERLLERIIGRLIDINYHVLKEKHNVLPKDYFESFVKMAEVDEVEEQLTKALAQSVGLRNILAHEYDAVDPAKIHAAIPLALIQIPQYLIQISEKL</sequence>
<proteinExistence type="inferred from homology"/>
<keyword evidence="1" id="KW-1277">Toxin-antitoxin system</keyword>
<gene>
    <name evidence="5" type="ORF">UV59_C0013G0017</name>
</gene>
<reference evidence="5 6" key="1">
    <citation type="journal article" date="2015" name="Nature">
        <title>rRNA introns, odd ribosomes, and small enigmatic genomes across a large radiation of phyla.</title>
        <authorList>
            <person name="Brown C.T."/>
            <person name="Hug L.A."/>
            <person name="Thomas B.C."/>
            <person name="Sharon I."/>
            <person name="Castelle C.J."/>
            <person name="Singh A."/>
            <person name="Wilkins M.J."/>
            <person name="Williams K.H."/>
            <person name="Banfield J.F."/>
        </authorList>
    </citation>
    <scope>NUCLEOTIDE SEQUENCE [LARGE SCALE GENOMIC DNA]</scope>
</reference>
<dbReference type="GO" id="GO:0016787">
    <property type="term" value="F:hydrolase activity"/>
    <property type="evidence" value="ECO:0007669"/>
    <property type="project" value="UniProtKB-KW"/>
</dbReference>
<evidence type="ECO:0000256" key="3">
    <source>
        <dbReference type="ARBA" id="ARBA00022801"/>
    </source>
</evidence>
<dbReference type="InterPro" id="IPR037038">
    <property type="entry name" value="HepT-like_sf"/>
</dbReference>
<dbReference type="Gene3D" id="1.20.120.580">
    <property type="entry name" value="bsu32300-like"/>
    <property type="match status" value="1"/>
</dbReference>
<keyword evidence="2" id="KW-0540">Nuclease</keyword>
<keyword evidence="3" id="KW-0378">Hydrolase</keyword>
<dbReference type="EMBL" id="LCFB01000013">
    <property type="protein sequence ID" value="KKS84839.1"/>
    <property type="molecule type" value="Genomic_DNA"/>
</dbReference>
<dbReference type="InterPro" id="IPR052379">
    <property type="entry name" value="Type_VII_TA_RNase"/>
</dbReference>
<evidence type="ECO:0000256" key="1">
    <source>
        <dbReference type="ARBA" id="ARBA00022649"/>
    </source>
</evidence>
<evidence type="ECO:0000313" key="5">
    <source>
        <dbReference type="EMBL" id="KKS84839.1"/>
    </source>
</evidence>
<comment type="caution">
    <text evidence="5">The sequence shown here is derived from an EMBL/GenBank/DDBJ whole genome shotgun (WGS) entry which is preliminary data.</text>
</comment>
<organism evidence="5 6">
    <name type="scientific">Candidatus Gottesmanbacteria bacterium GW2011_GWA1_43_11</name>
    <dbReference type="NCBI Taxonomy" id="1618436"/>
    <lineage>
        <taxon>Bacteria</taxon>
        <taxon>Candidatus Gottesmaniibacteriota</taxon>
    </lineage>
</organism>
<dbReference type="PANTHER" id="PTHR33397:SF3">
    <property type="entry name" value="MRNA NUCLEASE HEPT"/>
    <property type="match status" value="1"/>
</dbReference>
<dbReference type="Proteomes" id="UP000034543">
    <property type="component" value="Unassembled WGS sequence"/>
</dbReference>
<dbReference type="GO" id="GO:0110001">
    <property type="term" value="C:toxin-antitoxin complex"/>
    <property type="evidence" value="ECO:0007669"/>
    <property type="project" value="InterPro"/>
</dbReference>
<evidence type="ECO:0008006" key="7">
    <source>
        <dbReference type="Google" id="ProtNLM"/>
    </source>
</evidence>
<comment type="similarity">
    <text evidence="4">Belongs to the HepT RNase toxin family.</text>
</comment>